<comment type="caution">
    <text evidence="2">The sequence shown here is derived from an EMBL/GenBank/DDBJ whole genome shotgun (WGS) entry which is preliminary data.</text>
</comment>
<dbReference type="EMBL" id="JADIME010000081">
    <property type="protein sequence ID" value="MBO8465876.1"/>
    <property type="molecule type" value="Genomic_DNA"/>
</dbReference>
<reference evidence="2" key="1">
    <citation type="submission" date="2020-10" db="EMBL/GenBank/DDBJ databases">
        <authorList>
            <person name="Gilroy R."/>
        </authorList>
    </citation>
    <scope>NUCLEOTIDE SEQUENCE</scope>
    <source>
        <strain evidence="2">10037</strain>
    </source>
</reference>
<feature type="signal peptide" evidence="1">
    <location>
        <begin position="1"/>
        <end position="22"/>
    </location>
</feature>
<proteinExistence type="predicted"/>
<dbReference type="SUPFAM" id="SSF49464">
    <property type="entry name" value="Carboxypeptidase regulatory domain-like"/>
    <property type="match status" value="1"/>
</dbReference>
<name>A0A9D9I4K9_9BACT</name>
<dbReference type="NCBIfam" id="TIGR04134">
    <property type="entry name" value="lipo_with_rSAM"/>
    <property type="match status" value="1"/>
</dbReference>
<keyword evidence="1" id="KW-0732">Signal</keyword>
<accession>A0A9D9I4K9</accession>
<sequence length="143" mass="15896">MKKFIAIISKFFLVTLFGLPQACIGLGRVEYGCPTVDYQLKGVVMDEDSNPIKGIKVSLEDPDGYAENTTDASGQFAFDEKLTAFDIDKMKVFFQDIDGPDNGGEFALDSVEVKVYRIGEGDGNWFNGTFKSDDVEVRLKKKE</sequence>
<evidence type="ECO:0000256" key="1">
    <source>
        <dbReference type="SAM" id="SignalP"/>
    </source>
</evidence>
<feature type="chain" id="PRO_5038999429" evidence="1">
    <location>
        <begin position="23"/>
        <end position="143"/>
    </location>
</feature>
<dbReference type="AlphaFoldDB" id="A0A9D9I4K9"/>
<gene>
    <name evidence="2" type="ORF">IAB93_07770</name>
</gene>
<evidence type="ECO:0000313" key="2">
    <source>
        <dbReference type="EMBL" id="MBO8465876.1"/>
    </source>
</evidence>
<dbReference type="InterPro" id="IPR008969">
    <property type="entry name" value="CarboxyPept-like_regulatory"/>
</dbReference>
<dbReference type="InterPro" id="IPR026403">
    <property type="entry name" value="Lipo_with_rSAM"/>
</dbReference>
<dbReference type="Proteomes" id="UP000823597">
    <property type="component" value="Unassembled WGS sequence"/>
</dbReference>
<protein>
    <submittedName>
        <fullName evidence="2">Radical SAM-associated putative lipoprotein</fullName>
    </submittedName>
</protein>
<reference evidence="2" key="2">
    <citation type="journal article" date="2021" name="PeerJ">
        <title>Extensive microbial diversity within the chicken gut microbiome revealed by metagenomics and culture.</title>
        <authorList>
            <person name="Gilroy R."/>
            <person name="Ravi A."/>
            <person name="Getino M."/>
            <person name="Pursley I."/>
            <person name="Horton D.L."/>
            <person name="Alikhan N.F."/>
            <person name="Baker D."/>
            <person name="Gharbi K."/>
            <person name="Hall N."/>
            <person name="Watson M."/>
            <person name="Adriaenssens E.M."/>
            <person name="Foster-Nyarko E."/>
            <person name="Jarju S."/>
            <person name="Secka A."/>
            <person name="Antonio M."/>
            <person name="Oren A."/>
            <person name="Chaudhuri R.R."/>
            <person name="La Ragione R."/>
            <person name="Hildebrand F."/>
            <person name="Pallen M.J."/>
        </authorList>
    </citation>
    <scope>NUCLEOTIDE SEQUENCE</scope>
    <source>
        <strain evidence="2">10037</strain>
    </source>
</reference>
<evidence type="ECO:0000313" key="3">
    <source>
        <dbReference type="Proteomes" id="UP000823597"/>
    </source>
</evidence>
<organism evidence="2 3">
    <name type="scientific">Candidatus Merdivivens pullistercoris</name>
    <dbReference type="NCBI Taxonomy" id="2840873"/>
    <lineage>
        <taxon>Bacteria</taxon>
        <taxon>Pseudomonadati</taxon>
        <taxon>Bacteroidota</taxon>
        <taxon>Bacteroidia</taxon>
        <taxon>Bacteroidales</taxon>
        <taxon>Muribaculaceae</taxon>
        <taxon>Muribaculaceae incertae sedis</taxon>
        <taxon>Candidatus Merdivivens</taxon>
    </lineage>
</organism>
<keyword evidence="2" id="KW-0449">Lipoprotein</keyword>